<feature type="transmembrane region" description="Helical" evidence="1">
    <location>
        <begin position="12"/>
        <end position="30"/>
    </location>
</feature>
<keyword evidence="1" id="KW-1133">Transmembrane helix</keyword>
<name>X0YTC7_9ZZZZ</name>
<gene>
    <name evidence="2" type="ORF">S01H1_84265</name>
</gene>
<feature type="transmembrane region" description="Helical" evidence="1">
    <location>
        <begin position="50"/>
        <end position="70"/>
    </location>
</feature>
<protein>
    <submittedName>
        <fullName evidence="2">Uncharacterized protein</fullName>
    </submittedName>
</protein>
<feature type="non-terminal residue" evidence="2">
    <location>
        <position position="89"/>
    </location>
</feature>
<sequence length="89" mass="10149">MKDRNIRYQRGNLWTGLFLLSNFFILGYFSGEISEIVTARALKYGHVVTMTWIISLEILLLAILILLSGLHSPHKAEGKSEQECKLEPD</sequence>
<evidence type="ECO:0000256" key="1">
    <source>
        <dbReference type="SAM" id="Phobius"/>
    </source>
</evidence>
<reference evidence="2" key="1">
    <citation type="journal article" date="2014" name="Front. Microbiol.">
        <title>High frequency of phylogenetically diverse reductive dehalogenase-homologous genes in deep subseafloor sedimentary metagenomes.</title>
        <authorList>
            <person name="Kawai M."/>
            <person name="Futagami T."/>
            <person name="Toyoda A."/>
            <person name="Takaki Y."/>
            <person name="Nishi S."/>
            <person name="Hori S."/>
            <person name="Arai W."/>
            <person name="Tsubouchi T."/>
            <person name="Morono Y."/>
            <person name="Uchiyama I."/>
            <person name="Ito T."/>
            <person name="Fujiyama A."/>
            <person name="Inagaki F."/>
            <person name="Takami H."/>
        </authorList>
    </citation>
    <scope>NUCLEOTIDE SEQUENCE</scope>
    <source>
        <strain evidence="2">Expedition CK06-06</strain>
    </source>
</reference>
<accession>X0YTC7</accession>
<comment type="caution">
    <text evidence="2">The sequence shown here is derived from an EMBL/GenBank/DDBJ whole genome shotgun (WGS) entry which is preliminary data.</text>
</comment>
<dbReference type="AlphaFoldDB" id="X0YTC7"/>
<keyword evidence="1" id="KW-0472">Membrane</keyword>
<keyword evidence="1" id="KW-0812">Transmembrane</keyword>
<organism evidence="2">
    <name type="scientific">marine sediment metagenome</name>
    <dbReference type="NCBI Taxonomy" id="412755"/>
    <lineage>
        <taxon>unclassified sequences</taxon>
        <taxon>metagenomes</taxon>
        <taxon>ecological metagenomes</taxon>
    </lineage>
</organism>
<proteinExistence type="predicted"/>
<dbReference type="EMBL" id="BARS01057482">
    <property type="protein sequence ID" value="GAG51598.1"/>
    <property type="molecule type" value="Genomic_DNA"/>
</dbReference>
<evidence type="ECO:0000313" key="2">
    <source>
        <dbReference type="EMBL" id="GAG51598.1"/>
    </source>
</evidence>